<dbReference type="STRING" id="112413.SAMN05421854_103581"/>
<keyword evidence="2" id="KW-1133">Transmembrane helix</keyword>
<keyword evidence="2" id="KW-0472">Membrane</keyword>
<evidence type="ECO:0000313" key="3">
    <source>
        <dbReference type="EMBL" id="NEC58867.1"/>
    </source>
</evidence>
<dbReference type="RefSeq" id="WP_157904912.1">
    <property type="nucleotide sequence ID" value="NZ_FOWC01000003.1"/>
</dbReference>
<evidence type="ECO:0000256" key="2">
    <source>
        <dbReference type="SAM" id="Phobius"/>
    </source>
</evidence>
<evidence type="ECO:0000313" key="5">
    <source>
        <dbReference type="Proteomes" id="UP000199137"/>
    </source>
</evidence>
<dbReference type="EMBL" id="JAAGNC010000127">
    <property type="protein sequence ID" value="NEC58867.1"/>
    <property type="molecule type" value="Genomic_DNA"/>
</dbReference>
<accession>A0A1I5LI55</accession>
<gene>
    <name evidence="3" type="ORF">G3I59_25535</name>
    <name evidence="4" type="ORF">SAMN05421854_103581</name>
</gene>
<reference evidence="4 5" key="1">
    <citation type="submission" date="2016-10" db="EMBL/GenBank/DDBJ databases">
        <authorList>
            <person name="de Groot N.N."/>
        </authorList>
    </citation>
    <scope>NUCLEOTIDE SEQUENCE [LARGE SCALE GENOMIC DNA]</scope>
    <source>
        <strain evidence="4 5">DSM 44637</strain>
    </source>
</reference>
<evidence type="ECO:0000256" key="1">
    <source>
        <dbReference type="SAM" id="MobiDB-lite"/>
    </source>
</evidence>
<protein>
    <submittedName>
        <fullName evidence="4">Uncharacterized protein</fullName>
    </submittedName>
</protein>
<dbReference type="EMBL" id="FOWC01000003">
    <property type="protein sequence ID" value="SFO96411.1"/>
    <property type="molecule type" value="Genomic_DNA"/>
</dbReference>
<evidence type="ECO:0000313" key="6">
    <source>
        <dbReference type="Proteomes" id="UP000470404"/>
    </source>
</evidence>
<feature type="transmembrane region" description="Helical" evidence="2">
    <location>
        <begin position="42"/>
        <end position="67"/>
    </location>
</feature>
<name>A0A1I5LI55_9PSEU</name>
<dbReference type="Proteomes" id="UP000470404">
    <property type="component" value="Unassembled WGS sequence"/>
</dbReference>
<keyword evidence="2" id="KW-0812">Transmembrane</keyword>
<dbReference type="AlphaFoldDB" id="A0A1I5LI55"/>
<proteinExistence type="predicted"/>
<feature type="region of interest" description="Disordered" evidence="1">
    <location>
        <begin position="1"/>
        <end position="33"/>
    </location>
</feature>
<evidence type="ECO:0000313" key="4">
    <source>
        <dbReference type="EMBL" id="SFO96411.1"/>
    </source>
</evidence>
<sequence length="68" mass="7093">MSTMECSQLVDVEDQRGRSAYSPAVMSSDAKPRGSARISADWAAVLVAAVLVALAAFGVLPAIPFLVK</sequence>
<reference evidence="3 6" key="2">
    <citation type="submission" date="2020-01" db="EMBL/GenBank/DDBJ databases">
        <title>Insect and environment-associated Actinomycetes.</title>
        <authorList>
            <person name="Currrie C."/>
            <person name="Chevrette M."/>
            <person name="Carlson C."/>
            <person name="Stubbendieck R."/>
            <person name="Wendt-Pienkowski E."/>
        </authorList>
    </citation>
    <scope>NUCLEOTIDE SEQUENCE [LARGE SCALE GENOMIC DNA]</scope>
    <source>
        <strain evidence="3 6">SID8386</strain>
    </source>
</reference>
<dbReference type="Proteomes" id="UP000199137">
    <property type="component" value="Unassembled WGS sequence"/>
</dbReference>
<keyword evidence="6" id="KW-1185">Reference proteome</keyword>
<organism evidence="4 5">
    <name type="scientific">Amycolatopsis rubida</name>
    <dbReference type="NCBI Taxonomy" id="112413"/>
    <lineage>
        <taxon>Bacteria</taxon>
        <taxon>Bacillati</taxon>
        <taxon>Actinomycetota</taxon>
        <taxon>Actinomycetes</taxon>
        <taxon>Pseudonocardiales</taxon>
        <taxon>Pseudonocardiaceae</taxon>
        <taxon>Amycolatopsis</taxon>
    </lineage>
</organism>